<dbReference type="EMBL" id="LVYV01000045">
    <property type="protein sequence ID" value="KZD21419.1"/>
    <property type="molecule type" value="Genomic_DNA"/>
</dbReference>
<gene>
    <name evidence="1" type="ORF">A4A58_13690</name>
</gene>
<keyword evidence="2" id="KW-1185">Reference proteome</keyword>
<sequence length="72" mass="8147">MARKFFSVVVVRSVEESVEIVVEAKSADDAHVAAIRHLQKSGDEYAWEKPRKDLTVWHKREIDTPAIVDVSA</sequence>
<comment type="caution">
    <text evidence="1">The sequence shown here is derived from an EMBL/GenBank/DDBJ whole genome shotgun (WGS) entry which is preliminary data.</text>
</comment>
<dbReference type="OrthoDB" id="8265794at2"/>
<proteinExistence type="predicted"/>
<evidence type="ECO:0000313" key="1">
    <source>
        <dbReference type="EMBL" id="KZD21419.1"/>
    </source>
</evidence>
<reference evidence="1 2" key="1">
    <citation type="submission" date="2016-03" db="EMBL/GenBank/DDBJ databases">
        <title>Microsymbionts genomes from the relict species Vavilovia formosa (Stev.) Fed.</title>
        <authorList>
            <person name="Kopat V."/>
            <person name="Chirak E."/>
            <person name="Kimeklis A."/>
            <person name="Andronov E."/>
        </authorList>
    </citation>
    <scope>NUCLEOTIDE SEQUENCE [LARGE SCALE GENOMIC DNA]</scope>
    <source>
        <strain evidence="1 2">Vaf07</strain>
    </source>
</reference>
<dbReference type="AlphaFoldDB" id="A0A163XV94"/>
<name>A0A163XV94_9BRAD</name>
<protein>
    <submittedName>
        <fullName evidence="1">Uncharacterized protein</fullName>
    </submittedName>
</protein>
<organism evidence="1 2">
    <name type="scientific">Tardiphaga robiniae</name>
    <dbReference type="NCBI Taxonomy" id="943830"/>
    <lineage>
        <taxon>Bacteria</taxon>
        <taxon>Pseudomonadati</taxon>
        <taxon>Pseudomonadota</taxon>
        <taxon>Alphaproteobacteria</taxon>
        <taxon>Hyphomicrobiales</taxon>
        <taxon>Nitrobacteraceae</taxon>
        <taxon>Tardiphaga</taxon>
    </lineage>
</organism>
<dbReference type="STRING" id="943830.A4A58_13690"/>
<evidence type="ECO:0000313" key="2">
    <source>
        <dbReference type="Proteomes" id="UP000076574"/>
    </source>
</evidence>
<accession>A0A163XV94</accession>
<dbReference type="Proteomes" id="UP000076574">
    <property type="component" value="Unassembled WGS sequence"/>
</dbReference>